<keyword evidence="5" id="KW-1185">Reference proteome</keyword>
<feature type="domain" description="Non-haem dioxygenase N-terminal" evidence="3">
    <location>
        <begin position="27"/>
        <end position="112"/>
    </location>
</feature>
<dbReference type="GeneID" id="38117111"/>
<evidence type="ECO:0000313" key="4">
    <source>
        <dbReference type="EMBL" id="RDW76749.1"/>
    </source>
</evidence>
<proteinExistence type="inferred from homology"/>
<evidence type="ECO:0000256" key="1">
    <source>
        <dbReference type="ARBA" id="ARBA00008056"/>
    </source>
</evidence>
<organism evidence="4 5">
    <name type="scientific">Aspergillus mulundensis</name>
    <dbReference type="NCBI Taxonomy" id="1810919"/>
    <lineage>
        <taxon>Eukaryota</taxon>
        <taxon>Fungi</taxon>
        <taxon>Dikarya</taxon>
        <taxon>Ascomycota</taxon>
        <taxon>Pezizomycotina</taxon>
        <taxon>Eurotiomycetes</taxon>
        <taxon>Eurotiomycetidae</taxon>
        <taxon>Eurotiales</taxon>
        <taxon>Aspergillaceae</taxon>
        <taxon>Aspergillus</taxon>
        <taxon>Aspergillus subgen. Nidulantes</taxon>
    </lineage>
</organism>
<dbReference type="PANTHER" id="PTHR47990">
    <property type="entry name" value="2-OXOGLUTARATE (2OG) AND FE(II)-DEPENDENT OXYGENASE SUPERFAMILY PROTEIN-RELATED"/>
    <property type="match status" value="1"/>
</dbReference>
<dbReference type="PRINTS" id="PR00682">
    <property type="entry name" value="IPNSYNTHASE"/>
</dbReference>
<protein>
    <recommendedName>
        <fullName evidence="6">Fe2OG dioxygenase domain-containing protein</fullName>
    </recommendedName>
</protein>
<dbReference type="InterPro" id="IPR050231">
    <property type="entry name" value="Iron_ascorbate_oxido_reductase"/>
</dbReference>
<dbReference type="Pfam" id="PF14226">
    <property type="entry name" value="DIOX_N"/>
    <property type="match status" value="1"/>
</dbReference>
<dbReference type="InterPro" id="IPR027443">
    <property type="entry name" value="IPNS-like_sf"/>
</dbReference>
<dbReference type="AlphaFoldDB" id="A0A3D8RRR8"/>
<comment type="caution">
    <text evidence="4">The sequence shown here is derived from an EMBL/GenBank/DDBJ whole genome shotgun (WGS) entry which is preliminary data.</text>
</comment>
<evidence type="ECO:0000313" key="5">
    <source>
        <dbReference type="Proteomes" id="UP000256690"/>
    </source>
</evidence>
<dbReference type="EMBL" id="PVWQ01000007">
    <property type="protein sequence ID" value="RDW76749.1"/>
    <property type="molecule type" value="Genomic_DNA"/>
</dbReference>
<dbReference type="STRING" id="1810919.A0A3D8RRR8"/>
<dbReference type="RefSeq" id="XP_026603061.1">
    <property type="nucleotide sequence ID" value="XM_026748757.1"/>
</dbReference>
<dbReference type="Pfam" id="PF03171">
    <property type="entry name" value="2OG-FeII_Oxy"/>
    <property type="match status" value="1"/>
</dbReference>
<dbReference type="InterPro" id="IPR044861">
    <property type="entry name" value="IPNS-like_FE2OG_OXY"/>
</dbReference>
<dbReference type="FunFam" id="2.60.120.330:FF:000040">
    <property type="entry name" value="Chromosome 21, whole genome shotgun sequence"/>
    <property type="match status" value="1"/>
</dbReference>
<dbReference type="Proteomes" id="UP000256690">
    <property type="component" value="Unassembled WGS sequence"/>
</dbReference>
<gene>
    <name evidence="4" type="ORF">DSM5745_06741</name>
</gene>
<evidence type="ECO:0000259" key="3">
    <source>
        <dbReference type="Pfam" id="PF14226"/>
    </source>
</evidence>
<reference evidence="4 5" key="1">
    <citation type="journal article" date="2018" name="IMA Fungus">
        <title>IMA Genome-F 9: Draft genome sequence of Annulohypoxylon stygium, Aspergillus mulundensis, Berkeleyomyces basicola (syn. Thielaviopsis basicola), Ceratocystis smalleyi, two Cercospora beticola strains, Coleophoma cylindrospora, Fusarium fracticaudum, Phialophora cf. hyalina, and Morchella septimelata.</title>
        <authorList>
            <person name="Wingfield B.D."/>
            <person name="Bills G.F."/>
            <person name="Dong Y."/>
            <person name="Huang W."/>
            <person name="Nel W.J."/>
            <person name="Swalarsk-Parry B.S."/>
            <person name="Vaghefi N."/>
            <person name="Wilken P.M."/>
            <person name="An Z."/>
            <person name="de Beer Z.W."/>
            <person name="De Vos L."/>
            <person name="Chen L."/>
            <person name="Duong T.A."/>
            <person name="Gao Y."/>
            <person name="Hammerbacher A."/>
            <person name="Kikkert J.R."/>
            <person name="Li Y."/>
            <person name="Li H."/>
            <person name="Li K."/>
            <person name="Li Q."/>
            <person name="Liu X."/>
            <person name="Ma X."/>
            <person name="Naidoo K."/>
            <person name="Pethybridge S.J."/>
            <person name="Sun J."/>
            <person name="Steenkamp E.T."/>
            <person name="van der Nest M.A."/>
            <person name="van Wyk S."/>
            <person name="Wingfield M.J."/>
            <person name="Xiong C."/>
            <person name="Yue Q."/>
            <person name="Zhang X."/>
        </authorList>
    </citation>
    <scope>NUCLEOTIDE SEQUENCE [LARGE SCALE GENOMIC DNA]</scope>
    <source>
        <strain evidence="4 5">DSM 5745</strain>
    </source>
</reference>
<dbReference type="InterPro" id="IPR026992">
    <property type="entry name" value="DIOX_N"/>
</dbReference>
<dbReference type="OrthoDB" id="406156at2759"/>
<sequence>MSTTFEIPRYEQVPETKEDLDWAELVTIDLSRFDQPGGKEELVQKLDHAVKNVGFFYVKNFNISQEEVDRQFALGREFYALPLQEKLKYHSAADLERGEYNGYRPAGHRMLGNGIKDNIQVYNIPKFDGHHSRPQPAILAAHINEIEAFSRKCHTEVVEKLLRLFALLLELPDENQLVHDHKYDDEGDDHLRYMHYAARDASENKRAAEIYTPGHTDLGSVTLLFRQPVAALQILNSEGQWKWVKPQDGTITINTCDALTALTGGLIKSSIHRVRTPPADQAGIDRLGVLYFARPNNHVVLDPIANSPVLQRLGLTSNVFTEMGKHLTMKEWVQVRQTQQQRKKQEARISDDGKYTYKPKDMEIIPGLLAKVYN</sequence>
<comment type="similarity">
    <text evidence="1">Belongs to the iron/ascorbate-dependent oxidoreductase family.</text>
</comment>
<dbReference type="SUPFAM" id="SSF51197">
    <property type="entry name" value="Clavaminate synthase-like"/>
    <property type="match status" value="1"/>
</dbReference>
<feature type="domain" description="Isopenicillin N synthase-like Fe(2+) 2OG dioxygenase" evidence="2">
    <location>
        <begin position="209"/>
        <end position="279"/>
    </location>
</feature>
<accession>A0A3D8RRR8</accession>
<evidence type="ECO:0000259" key="2">
    <source>
        <dbReference type="Pfam" id="PF03171"/>
    </source>
</evidence>
<name>A0A3D8RRR8_9EURO</name>
<dbReference type="Gene3D" id="2.60.120.330">
    <property type="entry name" value="B-lactam Antibiotic, Isopenicillin N Synthase, Chain"/>
    <property type="match status" value="1"/>
</dbReference>
<evidence type="ECO:0008006" key="6">
    <source>
        <dbReference type="Google" id="ProtNLM"/>
    </source>
</evidence>